<accession>T1AAW4</accession>
<feature type="domain" description="Formyl transferase C-terminal" evidence="7">
    <location>
        <begin position="202"/>
        <end position="300"/>
    </location>
</feature>
<protein>
    <recommendedName>
        <fullName evidence="2">methionyl-tRNA formyltransferase</fullName>
        <ecNumber evidence="2">2.1.2.9</ecNumber>
    </recommendedName>
</protein>
<evidence type="ECO:0000259" key="6">
    <source>
        <dbReference type="Pfam" id="PF00551"/>
    </source>
</evidence>
<dbReference type="Pfam" id="PF02911">
    <property type="entry name" value="Formyl_trans_C"/>
    <property type="match status" value="1"/>
</dbReference>
<dbReference type="Pfam" id="PF00551">
    <property type="entry name" value="Formyl_trans_N"/>
    <property type="match status" value="1"/>
</dbReference>
<dbReference type="CDD" id="cd08646">
    <property type="entry name" value="FMT_core_Met-tRNA-FMT_N"/>
    <property type="match status" value="1"/>
</dbReference>
<dbReference type="InterPro" id="IPR036477">
    <property type="entry name" value="Formyl_transf_N_sf"/>
</dbReference>
<dbReference type="EMBL" id="AUZY01006569">
    <property type="protein sequence ID" value="EQD53933.1"/>
    <property type="molecule type" value="Genomic_DNA"/>
</dbReference>
<keyword evidence="4" id="KW-0648">Protein biosynthesis</keyword>
<dbReference type="InterPro" id="IPR005794">
    <property type="entry name" value="Fmt"/>
</dbReference>
<dbReference type="PANTHER" id="PTHR11138">
    <property type="entry name" value="METHIONYL-TRNA FORMYLTRANSFERASE"/>
    <property type="match status" value="1"/>
</dbReference>
<evidence type="ECO:0000256" key="4">
    <source>
        <dbReference type="ARBA" id="ARBA00022917"/>
    </source>
</evidence>
<proteinExistence type="inferred from homology"/>
<keyword evidence="3 8" id="KW-0808">Transferase</keyword>
<dbReference type="SUPFAM" id="SSF53328">
    <property type="entry name" value="Formyltransferase"/>
    <property type="match status" value="1"/>
</dbReference>
<evidence type="ECO:0000256" key="3">
    <source>
        <dbReference type="ARBA" id="ARBA00022679"/>
    </source>
</evidence>
<name>T1AAW4_9ZZZZ</name>
<sequence>MVFRVVFAGTPEFALPTFEALRKAHDVIAILTQPDRPKGRGQTKQPTPVARSARRAGFNVLTPTSLDDPDIIAALRELNPDFIVVAAYGLLFPETWLHLPNQCILNVHPSLLPRWRGASPIEYSLLTGDSETGISIQALVKRLDAGPVFLQMRTAIAKQESKSSLEARLAVLGGEALLAVLSEWTKIKPSQQDESRATYAPKITPQDTRIRWSSSAIAIERQIRALQEHPGAWTCLGDRRIKILGAHVLPIFDLAIPGAVTSLQATGDLRVATGHGTLAIDRLQSEGARPLTAREWLRGMHTISGIRLT</sequence>
<dbReference type="NCBIfam" id="TIGR00460">
    <property type="entry name" value="fmt"/>
    <property type="match status" value="1"/>
</dbReference>
<feature type="domain" description="Formyl transferase N-terminal" evidence="6">
    <location>
        <begin position="5"/>
        <end position="181"/>
    </location>
</feature>
<evidence type="ECO:0000313" key="8">
    <source>
        <dbReference type="EMBL" id="EQD53933.1"/>
    </source>
</evidence>
<dbReference type="InterPro" id="IPR041711">
    <property type="entry name" value="Met-tRNA-FMT_N"/>
</dbReference>
<reference evidence="8" key="1">
    <citation type="submission" date="2013-08" db="EMBL/GenBank/DDBJ databases">
        <authorList>
            <person name="Mendez C."/>
            <person name="Richter M."/>
            <person name="Ferrer M."/>
            <person name="Sanchez J."/>
        </authorList>
    </citation>
    <scope>NUCLEOTIDE SEQUENCE</scope>
</reference>
<dbReference type="HAMAP" id="MF_00182">
    <property type="entry name" value="Formyl_trans"/>
    <property type="match status" value="1"/>
</dbReference>
<dbReference type="GO" id="GO:0004479">
    <property type="term" value="F:methionyl-tRNA formyltransferase activity"/>
    <property type="evidence" value="ECO:0007669"/>
    <property type="project" value="UniProtKB-EC"/>
</dbReference>
<feature type="region of interest" description="Disordered" evidence="5">
    <location>
        <begin position="33"/>
        <end position="52"/>
    </location>
</feature>
<dbReference type="GO" id="GO:0005829">
    <property type="term" value="C:cytosol"/>
    <property type="evidence" value="ECO:0007669"/>
    <property type="project" value="TreeGrafter"/>
</dbReference>
<comment type="caution">
    <text evidence="8">The sequence shown here is derived from an EMBL/GenBank/DDBJ whole genome shotgun (WGS) entry which is preliminary data.</text>
</comment>
<dbReference type="InterPro" id="IPR002376">
    <property type="entry name" value="Formyl_transf_N"/>
</dbReference>
<dbReference type="CDD" id="cd08704">
    <property type="entry name" value="Met_tRNA_FMT_C"/>
    <property type="match status" value="1"/>
</dbReference>
<evidence type="ECO:0000259" key="7">
    <source>
        <dbReference type="Pfam" id="PF02911"/>
    </source>
</evidence>
<organism evidence="8">
    <name type="scientific">mine drainage metagenome</name>
    <dbReference type="NCBI Taxonomy" id="410659"/>
    <lineage>
        <taxon>unclassified sequences</taxon>
        <taxon>metagenomes</taxon>
        <taxon>ecological metagenomes</taxon>
    </lineage>
</organism>
<dbReference type="InterPro" id="IPR044135">
    <property type="entry name" value="Met-tRNA-FMT_C"/>
</dbReference>
<dbReference type="InterPro" id="IPR005793">
    <property type="entry name" value="Formyl_trans_C"/>
</dbReference>
<evidence type="ECO:0000256" key="2">
    <source>
        <dbReference type="ARBA" id="ARBA00012261"/>
    </source>
</evidence>
<dbReference type="AlphaFoldDB" id="T1AAW4"/>
<dbReference type="SUPFAM" id="SSF50486">
    <property type="entry name" value="FMT C-terminal domain-like"/>
    <property type="match status" value="1"/>
</dbReference>
<evidence type="ECO:0000256" key="1">
    <source>
        <dbReference type="ARBA" id="ARBA00010699"/>
    </source>
</evidence>
<dbReference type="PANTHER" id="PTHR11138:SF5">
    <property type="entry name" value="METHIONYL-TRNA FORMYLTRANSFERASE, MITOCHONDRIAL"/>
    <property type="match status" value="1"/>
</dbReference>
<dbReference type="Gene3D" id="3.40.50.12230">
    <property type="match status" value="1"/>
</dbReference>
<evidence type="ECO:0000256" key="5">
    <source>
        <dbReference type="SAM" id="MobiDB-lite"/>
    </source>
</evidence>
<gene>
    <name evidence="8" type="ORF">B1B_09952</name>
</gene>
<reference evidence="8" key="2">
    <citation type="journal article" date="2014" name="ISME J.">
        <title>Microbial stratification in low pH oxic and suboxic macroscopic growths along an acid mine drainage.</title>
        <authorList>
            <person name="Mendez-Garcia C."/>
            <person name="Mesa V."/>
            <person name="Sprenger R.R."/>
            <person name="Richter M."/>
            <person name="Diez M.S."/>
            <person name="Solano J."/>
            <person name="Bargiela R."/>
            <person name="Golyshina O.V."/>
            <person name="Manteca A."/>
            <person name="Ramos J.L."/>
            <person name="Gallego J.R."/>
            <person name="Llorente I."/>
            <person name="Martins Dos Santos V.A."/>
            <person name="Jensen O.N."/>
            <person name="Pelaez A.I."/>
            <person name="Sanchez J."/>
            <person name="Ferrer M."/>
        </authorList>
    </citation>
    <scope>NUCLEOTIDE SEQUENCE</scope>
</reference>
<comment type="similarity">
    <text evidence="1">Belongs to the Fmt family.</text>
</comment>
<dbReference type="EC" id="2.1.2.9" evidence="2"/>
<dbReference type="InterPro" id="IPR011034">
    <property type="entry name" value="Formyl_transferase-like_C_sf"/>
</dbReference>